<dbReference type="EMBL" id="JAGZGG010000005">
    <property type="protein sequence ID" value="MBS5331673.1"/>
    <property type="molecule type" value="Genomic_DNA"/>
</dbReference>
<dbReference type="SUPFAM" id="SSF56784">
    <property type="entry name" value="HAD-like"/>
    <property type="match status" value="1"/>
</dbReference>
<dbReference type="Proteomes" id="UP000759273">
    <property type="component" value="Unassembled WGS sequence"/>
</dbReference>
<gene>
    <name evidence="1" type="ORF">KHY36_03980</name>
</gene>
<name>A0A943D9R2_9FIRM</name>
<proteinExistence type="predicted"/>
<dbReference type="SFLD" id="SFLDG01140">
    <property type="entry name" value="C2.B:_Phosphomannomutase_and_P"/>
    <property type="match status" value="1"/>
</dbReference>
<evidence type="ECO:0000313" key="1">
    <source>
        <dbReference type="EMBL" id="MBS5331673.1"/>
    </source>
</evidence>
<dbReference type="GO" id="GO:0000287">
    <property type="term" value="F:magnesium ion binding"/>
    <property type="evidence" value="ECO:0007669"/>
    <property type="project" value="TreeGrafter"/>
</dbReference>
<dbReference type="GO" id="GO:0016791">
    <property type="term" value="F:phosphatase activity"/>
    <property type="evidence" value="ECO:0007669"/>
    <property type="project" value="UniProtKB-ARBA"/>
</dbReference>
<comment type="caution">
    <text evidence="1">The sequence shown here is derived from an EMBL/GenBank/DDBJ whole genome shotgun (WGS) entry which is preliminary data.</text>
</comment>
<dbReference type="AlphaFoldDB" id="A0A943D9R2"/>
<reference evidence="1" key="1">
    <citation type="submission" date="2021-02" db="EMBL/GenBank/DDBJ databases">
        <title>Infant gut strain persistence is associated with maternal origin, phylogeny, and functional potential including surface adhesion and iron acquisition.</title>
        <authorList>
            <person name="Lou Y.C."/>
        </authorList>
    </citation>
    <scope>NUCLEOTIDE SEQUENCE</scope>
    <source>
        <strain evidence="1">L3_101_000M1_dasL3_101_000M1_concoct_87</strain>
    </source>
</reference>
<dbReference type="PANTHER" id="PTHR10000">
    <property type="entry name" value="PHOSPHOSERINE PHOSPHATASE"/>
    <property type="match status" value="1"/>
</dbReference>
<dbReference type="InterPro" id="IPR006379">
    <property type="entry name" value="HAD-SF_hydro_IIB"/>
</dbReference>
<accession>A0A943D9R2</accession>
<dbReference type="InterPro" id="IPR023214">
    <property type="entry name" value="HAD_sf"/>
</dbReference>
<organism evidence="1 2">
    <name type="scientific">Subdoligranulum variabile</name>
    <dbReference type="NCBI Taxonomy" id="214851"/>
    <lineage>
        <taxon>Bacteria</taxon>
        <taxon>Bacillati</taxon>
        <taxon>Bacillota</taxon>
        <taxon>Clostridia</taxon>
        <taxon>Eubacteriales</taxon>
        <taxon>Oscillospiraceae</taxon>
        <taxon>Subdoligranulum</taxon>
    </lineage>
</organism>
<dbReference type="SFLD" id="SFLDS00003">
    <property type="entry name" value="Haloacid_Dehalogenase"/>
    <property type="match status" value="1"/>
</dbReference>
<protein>
    <submittedName>
        <fullName evidence="1">HAD family hydrolase</fullName>
    </submittedName>
</protein>
<sequence length="258" mass="27814">MQTKIAFFDIDGTLIDMQSKRITEKTLEALQRLRAGGVKICLATGRSPVALPVFPGVEFDAYLTFNGSLCYTAGGETIFSNPIAHEDVQKIIANGAAIGRPVCVSVRDRLAANGTDVDLTDYFAIAKMVVPITDEFDTVCREDVYQLMMGGRKDEYKAILRGVDGAKIAAWWDRAVDIIPASGGKGAGIGKILEYYGFDKAEAVAFGDGNNDIEMLQAVGDAVAMGNASDELKAVATEVCRPMTEDGVYWYCVENGLI</sequence>
<dbReference type="Gene3D" id="3.30.1240.10">
    <property type="match status" value="1"/>
</dbReference>
<dbReference type="GO" id="GO:0005829">
    <property type="term" value="C:cytosol"/>
    <property type="evidence" value="ECO:0007669"/>
    <property type="project" value="TreeGrafter"/>
</dbReference>
<dbReference type="InterPro" id="IPR000150">
    <property type="entry name" value="Cof"/>
</dbReference>
<dbReference type="InterPro" id="IPR036412">
    <property type="entry name" value="HAD-like_sf"/>
</dbReference>
<dbReference type="PANTHER" id="PTHR10000:SF25">
    <property type="entry name" value="PHOSPHATASE YKRA-RELATED"/>
    <property type="match status" value="1"/>
</dbReference>
<dbReference type="NCBIfam" id="TIGR01484">
    <property type="entry name" value="HAD-SF-IIB"/>
    <property type="match status" value="1"/>
</dbReference>
<dbReference type="NCBIfam" id="TIGR00099">
    <property type="entry name" value="Cof-subfamily"/>
    <property type="match status" value="1"/>
</dbReference>
<dbReference type="Pfam" id="PF08282">
    <property type="entry name" value="Hydrolase_3"/>
    <property type="match status" value="1"/>
</dbReference>
<dbReference type="Gene3D" id="3.40.50.1000">
    <property type="entry name" value="HAD superfamily/HAD-like"/>
    <property type="match status" value="1"/>
</dbReference>
<evidence type="ECO:0000313" key="2">
    <source>
        <dbReference type="Proteomes" id="UP000759273"/>
    </source>
</evidence>
<keyword evidence="1" id="KW-0378">Hydrolase</keyword>